<keyword evidence="2" id="KW-1185">Reference proteome</keyword>
<organism evidence="1 2">
    <name type="scientific">Liparis tanakae</name>
    <name type="common">Tanaka's snailfish</name>
    <dbReference type="NCBI Taxonomy" id="230148"/>
    <lineage>
        <taxon>Eukaryota</taxon>
        <taxon>Metazoa</taxon>
        <taxon>Chordata</taxon>
        <taxon>Craniata</taxon>
        <taxon>Vertebrata</taxon>
        <taxon>Euteleostomi</taxon>
        <taxon>Actinopterygii</taxon>
        <taxon>Neopterygii</taxon>
        <taxon>Teleostei</taxon>
        <taxon>Neoteleostei</taxon>
        <taxon>Acanthomorphata</taxon>
        <taxon>Eupercaria</taxon>
        <taxon>Perciformes</taxon>
        <taxon>Cottioidei</taxon>
        <taxon>Cottales</taxon>
        <taxon>Liparidae</taxon>
        <taxon>Liparis</taxon>
    </lineage>
</organism>
<protein>
    <submittedName>
        <fullName evidence="1">Uncharacterized protein</fullName>
    </submittedName>
</protein>
<evidence type="ECO:0000313" key="1">
    <source>
        <dbReference type="EMBL" id="TNN52922.1"/>
    </source>
</evidence>
<evidence type="ECO:0000313" key="2">
    <source>
        <dbReference type="Proteomes" id="UP000314294"/>
    </source>
</evidence>
<dbReference type="EMBL" id="SRLO01000532">
    <property type="protein sequence ID" value="TNN52922.1"/>
    <property type="molecule type" value="Genomic_DNA"/>
</dbReference>
<dbReference type="AlphaFoldDB" id="A0A4Z2GJK5"/>
<name>A0A4Z2GJK5_9TELE</name>
<reference evidence="1 2" key="1">
    <citation type="submission" date="2019-03" db="EMBL/GenBank/DDBJ databases">
        <title>First draft genome of Liparis tanakae, snailfish: a comprehensive survey of snailfish specific genes.</title>
        <authorList>
            <person name="Kim W."/>
            <person name="Song I."/>
            <person name="Jeong J.-H."/>
            <person name="Kim D."/>
            <person name="Kim S."/>
            <person name="Ryu S."/>
            <person name="Song J.Y."/>
            <person name="Lee S.K."/>
        </authorList>
    </citation>
    <scope>NUCLEOTIDE SEQUENCE [LARGE SCALE GENOMIC DNA]</scope>
    <source>
        <tissue evidence="1">Muscle</tissue>
    </source>
</reference>
<dbReference type="Proteomes" id="UP000314294">
    <property type="component" value="Unassembled WGS sequence"/>
</dbReference>
<accession>A0A4Z2GJK5</accession>
<proteinExistence type="predicted"/>
<gene>
    <name evidence="1" type="ORF">EYF80_036860</name>
</gene>
<comment type="caution">
    <text evidence="1">The sequence shown here is derived from an EMBL/GenBank/DDBJ whole genome shotgun (WGS) entry which is preliminary data.</text>
</comment>
<sequence length="132" mass="14206">MHELDQKANGADCPCRQNTQIPPLCCYVPPSLASPSKGCDGDADNSGSLFTSPRQCHQQDILLCFIIAVGDRGGGDFIHPTCDDREMPLLESVKSDVSVGRCQRAREPETATRCVAFLQSSVPMPAACLILI</sequence>